<dbReference type="Proteomes" id="UP001642409">
    <property type="component" value="Unassembled WGS sequence"/>
</dbReference>
<proteinExistence type="predicted"/>
<organism evidence="1">
    <name type="scientific">Hexamita inflata</name>
    <dbReference type="NCBI Taxonomy" id="28002"/>
    <lineage>
        <taxon>Eukaryota</taxon>
        <taxon>Metamonada</taxon>
        <taxon>Diplomonadida</taxon>
        <taxon>Hexamitidae</taxon>
        <taxon>Hexamitinae</taxon>
        <taxon>Hexamita</taxon>
    </lineage>
</organism>
<dbReference type="AlphaFoldDB" id="A0AA86P630"/>
<gene>
    <name evidence="1" type="ORF">HINF_LOCUS19193</name>
    <name evidence="2" type="ORF">HINF_LOCUS77522</name>
</gene>
<accession>A0AA86P630</accession>
<evidence type="ECO:0000313" key="1">
    <source>
        <dbReference type="EMBL" id="CAI9931548.1"/>
    </source>
</evidence>
<reference evidence="2 3" key="2">
    <citation type="submission" date="2024-07" db="EMBL/GenBank/DDBJ databases">
        <authorList>
            <person name="Akdeniz Z."/>
        </authorList>
    </citation>
    <scope>NUCLEOTIDE SEQUENCE [LARGE SCALE GENOMIC DNA]</scope>
</reference>
<dbReference type="EMBL" id="CAXDID020000766">
    <property type="protein sequence ID" value="CAL6113466.1"/>
    <property type="molecule type" value="Genomic_DNA"/>
</dbReference>
<comment type="caution">
    <text evidence="1">The sequence shown here is derived from an EMBL/GenBank/DDBJ whole genome shotgun (WGS) entry which is preliminary data.</text>
</comment>
<dbReference type="EMBL" id="CATOUU010000494">
    <property type="protein sequence ID" value="CAI9931548.1"/>
    <property type="molecule type" value="Genomic_DNA"/>
</dbReference>
<evidence type="ECO:0000313" key="3">
    <source>
        <dbReference type="Proteomes" id="UP001642409"/>
    </source>
</evidence>
<protein>
    <submittedName>
        <fullName evidence="2">Hypothetical_protein</fullName>
    </submittedName>
</protein>
<sequence>MSQALVQCRDKHIYFSKGAVAHALVVSVLQIVIVRYGRIAVTCQAAGLFQLRFYLGRLNLSHIFTSIMQSQNTESPTKSAQIDLESCGQPCTQSTSVCTPAAFYAAQLFVVRFCSICRE</sequence>
<keyword evidence="3" id="KW-1185">Reference proteome</keyword>
<evidence type="ECO:0000313" key="2">
    <source>
        <dbReference type="EMBL" id="CAL6113466.1"/>
    </source>
</evidence>
<name>A0AA86P630_9EUKA</name>
<reference evidence="1" key="1">
    <citation type="submission" date="2023-06" db="EMBL/GenBank/DDBJ databases">
        <authorList>
            <person name="Kurt Z."/>
        </authorList>
    </citation>
    <scope>NUCLEOTIDE SEQUENCE</scope>
</reference>